<dbReference type="SUPFAM" id="SSF50729">
    <property type="entry name" value="PH domain-like"/>
    <property type="match status" value="1"/>
</dbReference>
<gene>
    <name evidence="8" type="ORF">g.23738</name>
</gene>
<feature type="compositionally biased region" description="Polar residues" evidence="4">
    <location>
        <begin position="297"/>
        <end position="312"/>
    </location>
</feature>
<evidence type="ECO:0000259" key="6">
    <source>
        <dbReference type="PROSITE" id="PS50003"/>
    </source>
</evidence>
<dbReference type="Gene3D" id="1.20.900.10">
    <property type="entry name" value="Dbl homology (DH) domain"/>
    <property type="match status" value="1"/>
</dbReference>
<evidence type="ECO:0008006" key="9">
    <source>
        <dbReference type="Google" id="ProtNLM"/>
    </source>
</evidence>
<dbReference type="InterPro" id="IPR053086">
    <property type="entry name" value="RhoGEF_domain"/>
</dbReference>
<feature type="compositionally biased region" description="Basic and acidic residues" evidence="4">
    <location>
        <begin position="217"/>
        <end position="226"/>
    </location>
</feature>
<dbReference type="PROSITE" id="PS50003">
    <property type="entry name" value="PH_DOMAIN"/>
    <property type="match status" value="1"/>
</dbReference>
<feature type="region of interest" description="Disordered" evidence="4">
    <location>
        <begin position="365"/>
        <end position="390"/>
    </location>
</feature>
<dbReference type="GO" id="GO:0035556">
    <property type="term" value="P:intracellular signal transduction"/>
    <property type="evidence" value="ECO:0007669"/>
    <property type="project" value="InterPro"/>
</dbReference>
<dbReference type="InterPro" id="IPR036028">
    <property type="entry name" value="SH3-like_dom_sf"/>
</dbReference>
<protein>
    <recommendedName>
        <fullName evidence="9">Spermatogenesis-associated protein 13</fullName>
    </recommendedName>
</protein>
<dbReference type="Pfam" id="PF00621">
    <property type="entry name" value="RhoGEF"/>
    <property type="match status" value="1"/>
</dbReference>
<dbReference type="InterPro" id="IPR000219">
    <property type="entry name" value="DH_dom"/>
</dbReference>
<feature type="region of interest" description="Disordered" evidence="4">
    <location>
        <begin position="411"/>
        <end position="449"/>
    </location>
</feature>
<evidence type="ECO:0000256" key="2">
    <source>
        <dbReference type="ARBA" id="ARBA00022658"/>
    </source>
</evidence>
<dbReference type="SUPFAM" id="SSF50044">
    <property type="entry name" value="SH3-domain"/>
    <property type="match status" value="1"/>
</dbReference>
<feature type="region of interest" description="Disordered" evidence="4">
    <location>
        <begin position="913"/>
        <end position="956"/>
    </location>
</feature>
<dbReference type="InterPro" id="IPR035899">
    <property type="entry name" value="DBL_dom_sf"/>
</dbReference>
<evidence type="ECO:0000256" key="3">
    <source>
        <dbReference type="PROSITE-ProRule" id="PRU00192"/>
    </source>
</evidence>
<dbReference type="Gene3D" id="2.30.30.40">
    <property type="entry name" value="SH3 Domains"/>
    <property type="match status" value="1"/>
</dbReference>
<feature type="compositionally biased region" description="Polar residues" evidence="4">
    <location>
        <begin position="112"/>
        <end position="122"/>
    </location>
</feature>
<dbReference type="CDD" id="cd11828">
    <property type="entry name" value="SH3_ARHGEF9_like"/>
    <property type="match status" value="1"/>
</dbReference>
<dbReference type="SUPFAM" id="SSF48065">
    <property type="entry name" value="DBL homology domain (DH-domain)"/>
    <property type="match status" value="1"/>
</dbReference>
<feature type="domain" description="DH" evidence="7">
    <location>
        <begin position="562"/>
        <end position="746"/>
    </location>
</feature>
<reference evidence="8" key="1">
    <citation type="submission" date="2015-11" db="EMBL/GenBank/DDBJ databases">
        <title>De novo transcriptome assembly of four potential Pierce s Disease insect vectors from Arizona vineyards.</title>
        <authorList>
            <person name="Tassone E.E."/>
        </authorList>
    </citation>
    <scope>NUCLEOTIDE SEQUENCE</scope>
</reference>
<dbReference type="InterPro" id="IPR055251">
    <property type="entry name" value="SOS1_NGEF_PH"/>
</dbReference>
<dbReference type="Pfam" id="PF22697">
    <property type="entry name" value="SOS1_NGEF_PH"/>
    <property type="match status" value="1"/>
</dbReference>
<keyword evidence="2" id="KW-0344">Guanine-nucleotide releasing factor</keyword>
<feature type="region of interest" description="Disordered" evidence="4">
    <location>
        <begin position="27"/>
        <end position="312"/>
    </location>
</feature>
<dbReference type="InterPro" id="IPR001452">
    <property type="entry name" value="SH3_domain"/>
</dbReference>
<dbReference type="InterPro" id="IPR001331">
    <property type="entry name" value="GDS_CDC24_CS"/>
</dbReference>
<proteinExistence type="predicted"/>
<feature type="domain" description="SH3" evidence="5">
    <location>
        <begin position="469"/>
        <end position="528"/>
    </location>
</feature>
<feature type="compositionally biased region" description="Pro residues" evidence="4">
    <location>
        <begin position="200"/>
        <end position="209"/>
    </location>
</feature>
<feature type="compositionally biased region" description="Basic residues" evidence="4">
    <location>
        <begin position="913"/>
        <end position="924"/>
    </location>
</feature>
<dbReference type="CDD" id="cd00160">
    <property type="entry name" value="RhoGEF"/>
    <property type="match status" value="1"/>
</dbReference>
<dbReference type="GO" id="GO:0005829">
    <property type="term" value="C:cytosol"/>
    <property type="evidence" value="ECO:0007669"/>
    <property type="project" value="TreeGrafter"/>
</dbReference>
<dbReference type="PROSITE" id="PS00741">
    <property type="entry name" value="DH_1"/>
    <property type="match status" value="1"/>
</dbReference>
<name>A0A1B6L979_9HEMI</name>
<dbReference type="SMART" id="SM00325">
    <property type="entry name" value="RhoGEF"/>
    <property type="match status" value="1"/>
</dbReference>
<accession>A0A1B6L979</accession>
<dbReference type="Pfam" id="PF07653">
    <property type="entry name" value="SH3_2"/>
    <property type="match status" value="1"/>
</dbReference>
<evidence type="ECO:0000256" key="4">
    <source>
        <dbReference type="SAM" id="MobiDB-lite"/>
    </source>
</evidence>
<feature type="compositionally biased region" description="Polar residues" evidence="4">
    <location>
        <begin position="928"/>
        <end position="956"/>
    </location>
</feature>
<dbReference type="PROSITE" id="PS50002">
    <property type="entry name" value="SH3"/>
    <property type="match status" value="1"/>
</dbReference>
<organism evidence="8">
    <name type="scientific">Graphocephala atropunctata</name>
    <dbReference type="NCBI Taxonomy" id="36148"/>
    <lineage>
        <taxon>Eukaryota</taxon>
        <taxon>Metazoa</taxon>
        <taxon>Ecdysozoa</taxon>
        <taxon>Arthropoda</taxon>
        <taxon>Hexapoda</taxon>
        <taxon>Insecta</taxon>
        <taxon>Pterygota</taxon>
        <taxon>Neoptera</taxon>
        <taxon>Paraneoptera</taxon>
        <taxon>Hemiptera</taxon>
        <taxon>Auchenorrhyncha</taxon>
        <taxon>Membracoidea</taxon>
        <taxon>Cicadellidae</taxon>
        <taxon>Cicadellinae</taxon>
        <taxon>Cicadellini</taxon>
        <taxon>Graphocephala</taxon>
    </lineage>
</organism>
<dbReference type="EMBL" id="GEBQ01019715">
    <property type="protein sequence ID" value="JAT20262.1"/>
    <property type="molecule type" value="Transcribed_RNA"/>
</dbReference>
<dbReference type="PROSITE" id="PS50010">
    <property type="entry name" value="DH_2"/>
    <property type="match status" value="1"/>
</dbReference>
<dbReference type="SMART" id="SM00326">
    <property type="entry name" value="SH3"/>
    <property type="match status" value="1"/>
</dbReference>
<feature type="compositionally biased region" description="Polar residues" evidence="4">
    <location>
        <begin position="37"/>
        <end position="53"/>
    </location>
</feature>
<sequence length="990" mass="111929">MSSELRNKALNNCDDKKSWRHSWHINTDGMREPLPVSASTLSLDLSPGSTTPTLEDGLFPGGRRIEAPRSTMHSPAPTLRPPTPETARTAPATPVREISQQEEQHRGPTAGLTKTSRFSSTPLLDPLDTHWDSAWTQDKRSVASDTNPHQKDISQSQKNISGHSTESVLQKFRKSFSLRFYKKGGGGNSKDDDEDDKDPPVPPESPPPETRLTPPLTKDDSSEKFRFGPLVWRSSKERKKTKKSRNAKCNSGDSGIQIEMVGRAGGDSSESHDTDHLADEEPLDEMDNSPVVRRRGTASSSEGKPSRPTSDVINQILIDKLKADLQSRVVPRRGVHNNVRRTHSDLGGQRLFNWDVRSSYRRMFSSPSPMKGKPTISPRRGTLETPHKSYKRYCGRPHQLRRSVSQPIGINELSPLMRRKPSGSGRSNVLSEDERAVTSEDDELLSDSESSIASLTDRKKSFEQAMDEEVVILAEAVWDHVAMEPEELAFRAGEVIEVLDTLDRDWWWGARGDQAGWFPSAFVRLRVSQEDTVEDCLAAIASGGSKQLRRRTSISLLSNDQVRSRVVRELVNTERDFVKVLRDVKEGYLTECRKRSDMFSDDQIGTIFGNLEQLLLFQEEFLEDLERHVDSEAPHRSCLGDTFLRHQAGFRMYSEYCNSHPMAIATLQELYQHNSYSKFFEACRLMRGLIEIPLDGYLLTPVQRICKYPLQLAELLKYTKTDHPDHAMITEALEAMRAVAVLINERKRRMESLEKLATWQQRVDGWEGEDLIETSSQLIHQGEAIRVTSGMWTNNIVLFLFDHQLVYCKKDILKRNTFVYKGRIHLDTSEVINLPDGKEPALGVTVRHGIKLYSCVRDKWLLFCCRSAQDKTRWLEGLAEERRLVAQDLRDGLEFAPAARHLARMAAARCYRRPPSKPRNKTYKRGNSDITTEASRTPPISRTNGMSSTSVHGSTHSLGRRVGTWFTFGGNKKSRNLGRAATLQTVVHPS</sequence>
<feature type="compositionally biased region" description="Polar residues" evidence="4">
    <location>
        <begin position="153"/>
        <end position="168"/>
    </location>
</feature>
<feature type="region of interest" description="Disordered" evidence="4">
    <location>
        <begin position="1"/>
        <end position="20"/>
    </location>
</feature>
<evidence type="ECO:0000259" key="5">
    <source>
        <dbReference type="PROSITE" id="PS50002"/>
    </source>
</evidence>
<keyword evidence="1 3" id="KW-0728">SH3 domain</keyword>
<feature type="domain" description="PH" evidence="6">
    <location>
        <begin position="777"/>
        <end position="883"/>
    </location>
</feature>
<dbReference type="PANTHER" id="PTHR45834:SF3">
    <property type="entry name" value="RHO GUANINE NUCLEOTIDE EXCHANGE FACTOR 3, ISOFORM L"/>
    <property type="match status" value="1"/>
</dbReference>
<dbReference type="GO" id="GO:0005085">
    <property type="term" value="F:guanyl-nucleotide exchange factor activity"/>
    <property type="evidence" value="ECO:0007669"/>
    <property type="project" value="UniProtKB-KW"/>
</dbReference>
<dbReference type="SMART" id="SM00233">
    <property type="entry name" value="PH"/>
    <property type="match status" value="1"/>
</dbReference>
<feature type="compositionally biased region" description="Basic residues" evidence="4">
    <location>
        <begin position="236"/>
        <end position="246"/>
    </location>
</feature>
<evidence type="ECO:0000259" key="7">
    <source>
        <dbReference type="PROSITE" id="PS50010"/>
    </source>
</evidence>
<dbReference type="Gene3D" id="2.30.29.30">
    <property type="entry name" value="Pleckstrin-homology domain (PH domain)/Phosphotyrosine-binding domain (PTB)"/>
    <property type="match status" value="1"/>
</dbReference>
<evidence type="ECO:0000313" key="8">
    <source>
        <dbReference type="EMBL" id="JAT20262.1"/>
    </source>
</evidence>
<feature type="compositionally biased region" description="Low complexity" evidence="4">
    <location>
        <begin position="85"/>
        <end position="94"/>
    </location>
</feature>
<dbReference type="InterPro" id="IPR011993">
    <property type="entry name" value="PH-like_dom_sf"/>
</dbReference>
<dbReference type="PANTHER" id="PTHR45834">
    <property type="entry name" value="RHO GUANINE NUCLEOTIDE EXCHANGE FACTOR 9-RELATED"/>
    <property type="match status" value="1"/>
</dbReference>
<evidence type="ECO:0000256" key="1">
    <source>
        <dbReference type="ARBA" id="ARBA00022443"/>
    </source>
</evidence>
<dbReference type="AlphaFoldDB" id="A0A1B6L979"/>
<feature type="compositionally biased region" description="Basic and acidic residues" evidence="4">
    <location>
        <begin position="269"/>
        <end position="279"/>
    </location>
</feature>
<feature type="compositionally biased region" description="Basic residues" evidence="4">
    <location>
        <begin position="171"/>
        <end position="182"/>
    </location>
</feature>
<dbReference type="CDD" id="cd01224">
    <property type="entry name" value="PH_Collybistin_ASEF"/>
    <property type="match status" value="1"/>
</dbReference>
<feature type="compositionally biased region" description="Basic and acidic residues" evidence="4">
    <location>
        <begin position="127"/>
        <end position="152"/>
    </location>
</feature>
<dbReference type="InterPro" id="IPR001849">
    <property type="entry name" value="PH_domain"/>
</dbReference>